<evidence type="ECO:0000313" key="5">
    <source>
        <dbReference type="Proteomes" id="UP000199322"/>
    </source>
</evidence>
<evidence type="ECO:0000259" key="1">
    <source>
        <dbReference type="Pfam" id="PF01814"/>
    </source>
</evidence>
<proteinExistence type="predicted"/>
<dbReference type="Pfam" id="PF04282">
    <property type="entry name" value="DUF438"/>
    <property type="match status" value="1"/>
</dbReference>
<evidence type="ECO:0000313" key="3">
    <source>
        <dbReference type="EMBL" id="SDC17706.1"/>
    </source>
</evidence>
<keyword evidence="5" id="KW-1185">Reference proteome</keyword>
<evidence type="ECO:0000259" key="2">
    <source>
        <dbReference type="Pfam" id="PF04282"/>
    </source>
</evidence>
<dbReference type="OrthoDB" id="9769774at2"/>
<dbReference type="PANTHER" id="PTHR39966">
    <property type="entry name" value="BLL2471 PROTEIN-RELATED"/>
    <property type="match status" value="1"/>
</dbReference>
<gene>
    <name evidence="4" type="ORF">E4650_04030</name>
    <name evidence="3" type="ORF">SAMN04488588_0521</name>
</gene>
<accession>A0A1G6JIE9</accession>
<dbReference type="Gene3D" id="1.20.120.520">
    <property type="entry name" value="nmb1532 protein domain like"/>
    <property type="match status" value="1"/>
</dbReference>
<dbReference type="Pfam" id="PF01814">
    <property type="entry name" value="Hemerythrin"/>
    <property type="match status" value="1"/>
</dbReference>
<dbReference type="InterPro" id="IPR012312">
    <property type="entry name" value="Hemerythrin-like"/>
</dbReference>
<dbReference type="InterPro" id="IPR035965">
    <property type="entry name" value="PAS-like_dom_sf"/>
</dbReference>
<dbReference type="SUPFAM" id="SSF55785">
    <property type="entry name" value="PYP-like sensor domain (PAS domain)"/>
    <property type="match status" value="1"/>
</dbReference>
<sequence>MSELFNKKDYLKDLIIRSKKDNTDSIRKELKEAISNLSADEIAKVEQELIENESINVDDIQSVCDVHLELFRDYIKQEDINVPAWHPIDILMKEHDFLLEKSDDLRKITKEIISNKADLDFNKLKTLGKTLEDITDAENYFIKEENVLFPYLEKYGIEQPPAIMWKEHDQLRELIKEIKSILDKREMKSLNDDLLKKIVVLNEMFANHIYKEHSVLFPTALKLLEEQEWYEVRNQFDDFKYIAHKPEKLDIKKDEVTEVNSEGIKLPSGSFSAEELMSILNTIPFDITFVDANDRVKYFSEGKERFFPRSRAIIGRKVHNCHPQKSVDIVEKIVSDFKSGERDNADFWIKLGDNFVYIRYFAVRNTDGEYLGTVEITQDIKPIQEIEGEKRIYDEK</sequence>
<evidence type="ECO:0000313" key="6">
    <source>
        <dbReference type="Proteomes" id="UP000297288"/>
    </source>
</evidence>
<reference evidence="4 6" key="2">
    <citation type="submission" date="2019-04" db="EMBL/GenBank/DDBJ databases">
        <title>Draft genome sequence data and analysis of a Fermenting Bacterium, Geotoga petraea strain HO-Geo1, isolated from heavy-oil petroleum reservoir in Russia.</title>
        <authorList>
            <person name="Grouzdev D.S."/>
            <person name="Semenova E.M."/>
            <person name="Sokolova D.S."/>
            <person name="Tourova T.P."/>
            <person name="Poltaraus A.B."/>
            <person name="Nazina T.N."/>
        </authorList>
    </citation>
    <scope>NUCLEOTIDE SEQUENCE [LARGE SCALE GENOMIC DNA]</scope>
    <source>
        <strain evidence="4 6">HO-Geo1</strain>
    </source>
</reference>
<dbReference type="InterPro" id="IPR007380">
    <property type="entry name" value="DUF438"/>
</dbReference>
<dbReference type="GO" id="GO:0005886">
    <property type="term" value="C:plasma membrane"/>
    <property type="evidence" value="ECO:0007669"/>
    <property type="project" value="TreeGrafter"/>
</dbReference>
<dbReference type="Pfam" id="PF13596">
    <property type="entry name" value="PAS_10"/>
    <property type="match status" value="1"/>
</dbReference>
<feature type="domain" description="DUF438" evidence="2">
    <location>
        <begin position="18"/>
        <end position="76"/>
    </location>
</feature>
<dbReference type="EMBL" id="SRME01000002">
    <property type="protein sequence ID" value="TGG88215.1"/>
    <property type="molecule type" value="Genomic_DNA"/>
</dbReference>
<dbReference type="AlphaFoldDB" id="A0A1G6JIE9"/>
<dbReference type="STRING" id="28234.SAMN04488588_0521"/>
<dbReference type="EMBL" id="FMYV01000002">
    <property type="protein sequence ID" value="SDC17706.1"/>
    <property type="molecule type" value="Genomic_DNA"/>
</dbReference>
<dbReference type="RefSeq" id="WP_091402573.1">
    <property type="nucleotide sequence ID" value="NZ_FMYV01000002.1"/>
</dbReference>
<organism evidence="3 5">
    <name type="scientific">Geotoga petraea</name>
    <dbReference type="NCBI Taxonomy" id="28234"/>
    <lineage>
        <taxon>Bacteria</taxon>
        <taxon>Thermotogati</taxon>
        <taxon>Thermotogota</taxon>
        <taxon>Thermotogae</taxon>
        <taxon>Petrotogales</taxon>
        <taxon>Petrotogaceae</taxon>
        <taxon>Geotoga</taxon>
    </lineage>
</organism>
<dbReference type="Proteomes" id="UP000199322">
    <property type="component" value="Unassembled WGS sequence"/>
</dbReference>
<evidence type="ECO:0000313" key="4">
    <source>
        <dbReference type="EMBL" id="TGG88215.1"/>
    </source>
</evidence>
<dbReference type="Gene3D" id="3.30.450.20">
    <property type="entry name" value="PAS domain"/>
    <property type="match status" value="1"/>
</dbReference>
<dbReference type="PANTHER" id="PTHR39966:SF3">
    <property type="entry name" value="DUF438 DOMAIN-CONTAINING PROTEIN"/>
    <property type="match status" value="1"/>
</dbReference>
<feature type="domain" description="Hemerythrin-like" evidence="1">
    <location>
        <begin position="86"/>
        <end position="220"/>
    </location>
</feature>
<protein>
    <submittedName>
        <fullName evidence="4">DUF438 domain-containing protein</fullName>
    </submittedName>
</protein>
<name>A0A1G6JIE9_9BACT</name>
<dbReference type="Proteomes" id="UP000297288">
    <property type="component" value="Unassembled WGS sequence"/>
</dbReference>
<reference evidence="3 5" key="1">
    <citation type="submission" date="2016-10" db="EMBL/GenBank/DDBJ databases">
        <authorList>
            <person name="de Groot N.N."/>
        </authorList>
    </citation>
    <scope>NUCLEOTIDE SEQUENCE [LARGE SCALE GENOMIC DNA]</scope>
    <source>
        <strain evidence="3 5">WG14</strain>
    </source>
</reference>